<sequence length="323" mass="35131">MRTLIFLCLVPFSLGDTVLVTTGYNKENGELASCEIIDLTSGQVCAPVPDFPLTLKGAGGALLGGIPTVCGGYSSATNEFQNICYQFNQAGNEWVEFAVMELTRYAPYVIALSDNELWITGGTSFDGETDQVDGLVPGYTKTTEILSADGTVRRGPDLPEPSHSHCMALMDGQIYLIGGEATYSSKATYRLDLSSFEAGNWIDNGEMEYKRYGHACDVFEDQHGKKEVVAVGGDGYGTAEVYSVSHGKWHSAPDTTKAMFYPQAVTIGNTFGIMGGSGYDFTYWDDLLEYGQHAWTQRGNLALQVPRREFVAIAVPDSYCVPQ</sequence>
<comment type="caution">
    <text evidence="4">The sequence shown here is derived from an EMBL/GenBank/DDBJ whole genome shotgun (WGS) entry which is preliminary data.</text>
</comment>
<feature type="signal peptide" evidence="3">
    <location>
        <begin position="1"/>
        <end position="15"/>
    </location>
</feature>
<dbReference type="SMART" id="SM00612">
    <property type="entry name" value="Kelch"/>
    <property type="match status" value="2"/>
</dbReference>
<evidence type="ECO:0000256" key="3">
    <source>
        <dbReference type="SAM" id="SignalP"/>
    </source>
</evidence>
<gene>
    <name evidence="4" type="ORF">TCAL_04285</name>
</gene>
<name>A0A553NCD5_TIGCA</name>
<keyword evidence="1" id="KW-0880">Kelch repeat</keyword>
<protein>
    <submittedName>
        <fullName evidence="4">Uncharacterized protein</fullName>
    </submittedName>
</protein>
<dbReference type="EMBL" id="VCGU01000458">
    <property type="protein sequence ID" value="TRY63029.1"/>
    <property type="molecule type" value="Genomic_DNA"/>
</dbReference>
<dbReference type="PANTHER" id="PTHR45632:SF3">
    <property type="entry name" value="KELCH-LIKE PROTEIN 32"/>
    <property type="match status" value="1"/>
</dbReference>
<keyword evidence="5" id="KW-1185">Reference proteome</keyword>
<keyword evidence="2" id="KW-0677">Repeat</keyword>
<dbReference type="InterPro" id="IPR015915">
    <property type="entry name" value="Kelch-typ_b-propeller"/>
</dbReference>
<evidence type="ECO:0000313" key="5">
    <source>
        <dbReference type="Proteomes" id="UP000318571"/>
    </source>
</evidence>
<evidence type="ECO:0000256" key="1">
    <source>
        <dbReference type="ARBA" id="ARBA00022441"/>
    </source>
</evidence>
<feature type="chain" id="PRO_5021797288" evidence="3">
    <location>
        <begin position="16"/>
        <end position="323"/>
    </location>
</feature>
<dbReference type="Proteomes" id="UP000318571">
    <property type="component" value="Chromosome 10"/>
</dbReference>
<evidence type="ECO:0000256" key="2">
    <source>
        <dbReference type="ARBA" id="ARBA00022737"/>
    </source>
</evidence>
<dbReference type="SUPFAM" id="SSF117281">
    <property type="entry name" value="Kelch motif"/>
    <property type="match status" value="2"/>
</dbReference>
<dbReference type="AlphaFoldDB" id="A0A553NCD5"/>
<proteinExistence type="predicted"/>
<dbReference type="InterPro" id="IPR006652">
    <property type="entry name" value="Kelch_1"/>
</dbReference>
<dbReference type="OMA" id="NELWITG"/>
<evidence type="ECO:0000313" key="4">
    <source>
        <dbReference type="EMBL" id="TRY63029.1"/>
    </source>
</evidence>
<reference evidence="4 5" key="1">
    <citation type="journal article" date="2018" name="Nat. Ecol. Evol.">
        <title>Genomic signatures of mitonuclear coevolution across populations of Tigriopus californicus.</title>
        <authorList>
            <person name="Barreto F.S."/>
            <person name="Watson E.T."/>
            <person name="Lima T.G."/>
            <person name="Willett C.S."/>
            <person name="Edmands S."/>
            <person name="Li W."/>
            <person name="Burton R.S."/>
        </authorList>
    </citation>
    <scope>NUCLEOTIDE SEQUENCE [LARGE SCALE GENOMIC DNA]</scope>
    <source>
        <strain evidence="4 5">San Diego</strain>
    </source>
</reference>
<dbReference type="PANTHER" id="PTHR45632">
    <property type="entry name" value="LD33804P"/>
    <property type="match status" value="1"/>
</dbReference>
<organism evidence="4 5">
    <name type="scientific">Tigriopus californicus</name>
    <name type="common">Marine copepod</name>
    <dbReference type="NCBI Taxonomy" id="6832"/>
    <lineage>
        <taxon>Eukaryota</taxon>
        <taxon>Metazoa</taxon>
        <taxon>Ecdysozoa</taxon>
        <taxon>Arthropoda</taxon>
        <taxon>Crustacea</taxon>
        <taxon>Multicrustacea</taxon>
        <taxon>Hexanauplia</taxon>
        <taxon>Copepoda</taxon>
        <taxon>Harpacticoida</taxon>
        <taxon>Harpacticidae</taxon>
        <taxon>Tigriopus</taxon>
    </lineage>
</organism>
<accession>A0A553NCD5</accession>
<keyword evidence="3" id="KW-0732">Signal</keyword>
<dbReference type="Gene3D" id="2.120.10.80">
    <property type="entry name" value="Kelch-type beta propeller"/>
    <property type="match status" value="2"/>
</dbReference>